<feature type="domain" description="DUF1899" evidence="11">
    <location>
        <begin position="4"/>
        <end position="68"/>
    </location>
</feature>
<dbReference type="GO" id="GO:0034316">
    <property type="term" value="P:negative regulation of Arp2/3 complex-mediated actin nucleation"/>
    <property type="evidence" value="ECO:0007669"/>
    <property type="project" value="EnsemblFungi"/>
</dbReference>
<dbReference type="SMART" id="SM00320">
    <property type="entry name" value="WD40"/>
    <property type="match status" value="3"/>
</dbReference>
<accession>A0A1E3QEL8</accession>
<keyword evidence="5" id="KW-0175">Coiled coil</keyword>
<dbReference type="OrthoDB" id="1850764at2759"/>
<reference evidence="12 13" key="1">
    <citation type="journal article" date="2016" name="Proc. Natl. Acad. Sci. U.S.A.">
        <title>Comparative genomics of biotechnologically important yeasts.</title>
        <authorList>
            <person name="Riley R."/>
            <person name="Haridas S."/>
            <person name="Wolfe K.H."/>
            <person name="Lopes M.R."/>
            <person name="Hittinger C.T."/>
            <person name="Goeker M."/>
            <person name="Salamov A.A."/>
            <person name="Wisecaver J.H."/>
            <person name="Long T.M."/>
            <person name="Calvey C.H."/>
            <person name="Aerts A.L."/>
            <person name="Barry K.W."/>
            <person name="Choi C."/>
            <person name="Clum A."/>
            <person name="Coughlan A.Y."/>
            <person name="Deshpande S."/>
            <person name="Douglass A.P."/>
            <person name="Hanson S.J."/>
            <person name="Klenk H.-P."/>
            <person name="LaButti K.M."/>
            <person name="Lapidus A."/>
            <person name="Lindquist E.A."/>
            <person name="Lipzen A.M."/>
            <person name="Meier-Kolthoff J.P."/>
            <person name="Ohm R.A."/>
            <person name="Otillar R.P."/>
            <person name="Pangilinan J.L."/>
            <person name="Peng Y."/>
            <person name="Rokas A."/>
            <person name="Rosa C.A."/>
            <person name="Scheuner C."/>
            <person name="Sibirny A.A."/>
            <person name="Slot J.C."/>
            <person name="Stielow J.B."/>
            <person name="Sun H."/>
            <person name="Kurtzman C.P."/>
            <person name="Blackwell M."/>
            <person name="Grigoriev I.V."/>
            <person name="Jeffries T.W."/>
        </authorList>
    </citation>
    <scope>NUCLEOTIDE SEQUENCE [LARGE SCALE GENOMIC DNA]</scope>
    <source>
        <strain evidence="12 13">NRRL Y-11557</strain>
    </source>
</reference>
<name>A0A1E3QEL8_LIPST</name>
<evidence type="ECO:0000313" key="13">
    <source>
        <dbReference type="Proteomes" id="UP000094385"/>
    </source>
</evidence>
<protein>
    <recommendedName>
        <fullName evidence="9">Coronin</fullName>
    </recommendedName>
</protein>
<dbReference type="InterPro" id="IPR015048">
    <property type="entry name" value="DUF1899"/>
</dbReference>
<gene>
    <name evidence="12" type="ORF">LIPSTDRAFT_68153</name>
</gene>
<dbReference type="PRINTS" id="PR00320">
    <property type="entry name" value="GPROTEINBRPT"/>
</dbReference>
<dbReference type="GO" id="GO:0007015">
    <property type="term" value="P:actin filament organization"/>
    <property type="evidence" value="ECO:0007669"/>
    <property type="project" value="EnsemblFungi"/>
</dbReference>
<dbReference type="GO" id="GO:0030674">
    <property type="term" value="F:protein-macromolecule adaptor activity"/>
    <property type="evidence" value="ECO:0007669"/>
    <property type="project" value="EnsemblFungi"/>
</dbReference>
<evidence type="ECO:0000256" key="3">
    <source>
        <dbReference type="ARBA" id="ARBA00022574"/>
    </source>
</evidence>
<evidence type="ECO:0000256" key="4">
    <source>
        <dbReference type="ARBA" id="ARBA00022737"/>
    </source>
</evidence>
<evidence type="ECO:0000256" key="9">
    <source>
        <dbReference type="RuleBase" id="RU280818"/>
    </source>
</evidence>
<dbReference type="GO" id="GO:0110085">
    <property type="term" value="C:mitotic actomyosin contractile ring"/>
    <property type="evidence" value="ECO:0007669"/>
    <property type="project" value="EnsemblFungi"/>
</dbReference>
<dbReference type="GO" id="GO:0030139">
    <property type="term" value="C:endocytic vesicle"/>
    <property type="evidence" value="ECO:0007669"/>
    <property type="project" value="EnsemblFungi"/>
</dbReference>
<dbReference type="InterPro" id="IPR001680">
    <property type="entry name" value="WD40_rpt"/>
</dbReference>
<dbReference type="GO" id="GO:2000601">
    <property type="term" value="P:positive regulation of Arp2/3 complex-mediated actin nucleation"/>
    <property type="evidence" value="ECO:0007669"/>
    <property type="project" value="EnsemblFungi"/>
</dbReference>
<dbReference type="GO" id="GO:0007017">
    <property type="term" value="P:microtubule-based process"/>
    <property type="evidence" value="ECO:0007669"/>
    <property type="project" value="EnsemblFungi"/>
</dbReference>
<dbReference type="PROSITE" id="PS50082">
    <property type="entry name" value="WD_REPEATS_2"/>
    <property type="match status" value="3"/>
</dbReference>
<dbReference type="Gene3D" id="2.130.10.10">
    <property type="entry name" value="YVTN repeat-like/Quinoprotein amine dehydrogenase"/>
    <property type="match status" value="1"/>
</dbReference>
<feature type="repeat" description="WD" evidence="8">
    <location>
        <begin position="77"/>
        <end position="119"/>
    </location>
</feature>
<dbReference type="PANTHER" id="PTHR10856">
    <property type="entry name" value="CORONIN"/>
    <property type="match status" value="1"/>
</dbReference>
<dbReference type="FunFam" id="2.130.10.10:FF:000197">
    <property type="entry name" value="Coronin"/>
    <property type="match status" value="1"/>
</dbReference>
<dbReference type="EMBL" id="KV454290">
    <property type="protein sequence ID" value="ODQ75542.1"/>
    <property type="molecule type" value="Genomic_DNA"/>
</dbReference>
<organism evidence="12 13">
    <name type="scientific">Lipomyces starkeyi NRRL Y-11557</name>
    <dbReference type="NCBI Taxonomy" id="675824"/>
    <lineage>
        <taxon>Eukaryota</taxon>
        <taxon>Fungi</taxon>
        <taxon>Dikarya</taxon>
        <taxon>Ascomycota</taxon>
        <taxon>Saccharomycotina</taxon>
        <taxon>Lipomycetes</taxon>
        <taxon>Lipomycetales</taxon>
        <taxon>Lipomycetaceae</taxon>
        <taxon>Lipomyces</taxon>
    </lineage>
</organism>
<dbReference type="InterPro" id="IPR020472">
    <property type="entry name" value="WD40_PAC1"/>
</dbReference>
<proteinExistence type="inferred from homology"/>
<dbReference type="SMART" id="SM01166">
    <property type="entry name" value="DUF1899"/>
    <property type="match status" value="1"/>
</dbReference>
<dbReference type="GO" id="GO:0071933">
    <property type="term" value="F:Arp2/3 complex binding"/>
    <property type="evidence" value="ECO:0007669"/>
    <property type="project" value="EnsemblFungi"/>
</dbReference>
<dbReference type="InterPro" id="IPR019775">
    <property type="entry name" value="WD40_repeat_CS"/>
</dbReference>
<dbReference type="SUPFAM" id="SSF50978">
    <property type="entry name" value="WD40 repeat-like"/>
    <property type="match status" value="1"/>
</dbReference>
<feature type="repeat" description="WD" evidence="8">
    <location>
        <begin position="176"/>
        <end position="217"/>
    </location>
</feature>
<evidence type="ECO:0000256" key="6">
    <source>
        <dbReference type="ARBA" id="ARBA00023203"/>
    </source>
</evidence>
<feature type="region of interest" description="Disordered" evidence="10">
    <location>
        <begin position="415"/>
        <end position="447"/>
    </location>
</feature>
<dbReference type="InterPro" id="IPR015505">
    <property type="entry name" value="Coronin"/>
</dbReference>
<dbReference type="GO" id="GO:1990819">
    <property type="term" value="C:mating projection actin fusion focus"/>
    <property type="evidence" value="ECO:0007669"/>
    <property type="project" value="EnsemblFungi"/>
</dbReference>
<dbReference type="Proteomes" id="UP000094385">
    <property type="component" value="Unassembled WGS sequence"/>
</dbReference>
<evidence type="ECO:0000313" key="12">
    <source>
        <dbReference type="EMBL" id="ODQ75542.1"/>
    </source>
</evidence>
<evidence type="ECO:0000256" key="8">
    <source>
        <dbReference type="PROSITE-ProRule" id="PRU00221"/>
    </source>
</evidence>
<dbReference type="Pfam" id="PF16300">
    <property type="entry name" value="WD40_4"/>
    <property type="match status" value="1"/>
</dbReference>
<keyword evidence="6" id="KW-0009">Actin-binding</keyword>
<dbReference type="Pfam" id="PF00400">
    <property type="entry name" value="WD40"/>
    <property type="match status" value="3"/>
</dbReference>
<evidence type="ECO:0000259" key="11">
    <source>
        <dbReference type="SMART" id="SM01166"/>
    </source>
</evidence>
<dbReference type="Pfam" id="PF08953">
    <property type="entry name" value="DUF1899"/>
    <property type="match status" value="1"/>
</dbReference>
<keyword evidence="13" id="KW-1185">Reference proteome</keyword>
<keyword evidence="2" id="KW-0597">Phosphoprotein</keyword>
<dbReference type="GO" id="GO:0051015">
    <property type="term" value="F:actin filament binding"/>
    <property type="evidence" value="ECO:0007669"/>
    <property type="project" value="EnsemblFungi"/>
</dbReference>
<evidence type="ECO:0000256" key="5">
    <source>
        <dbReference type="ARBA" id="ARBA00023054"/>
    </source>
</evidence>
<dbReference type="GO" id="GO:0008017">
    <property type="term" value="F:microtubule binding"/>
    <property type="evidence" value="ECO:0007669"/>
    <property type="project" value="EnsemblFungi"/>
</dbReference>
<dbReference type="AlphaFoldDB" id="A0A1E3QEL8"/>
<sequence>MSGRFVRASKYRHVYGQPTKKELCYENVRVSNNAWDSNLIKVNPLYLSVNWNASGGGAFAVIPLSERGKVPDQIPLFRGHTATVLDTDWNPFDDHVIASGSEDGKVGIWKVPENYSVFTEQGESIADMSPVAKLSGHTRKVGHVLFHPVANNVLASSSGDYTVKFWDIEAGKAKTTLKHNDMVVSMSFNHIGSLIATTSRDKKIRIWDPRSEKVVVEGPGHAGAKNQRIVWMGEYDRVATTGFSRMSDRQVAIWDTADIKRGPIGDFYMLDSSAGICMPFYDAGTKCLYLAGKGDGNIRYFEYDNDELYPLSEYKSAEPQRGLAFMPKRGVSVHDNEVVRAYKTVNDTLIEPIQFIVPRRAETFQSDIYPDCPSSEPAISATEWLDGKDAAPKLINLESVYDGVEPVVVDGTIPTSAPIPGVADPGPAAPEPVEEEPKPTPTPATTYKVPEKDLDKVLSTPKVDDMLAKASQAEDAPVPAPLAKEESSWDAEALYEPATETPKLATETPKPAVKETIPASSPLPTPTAVTASAVITEPTAEPTPKPTGAASLVASKLEALHNHFTDAKKTLESYEKRFAEIIALNAKELAARDDRIGALEQEIEKLRVLVVAKAGTTEDAPVEVNGIKKEVVDATPEPAEETAVEN</sequence>
<evidence type="ECO:0000256" key="1">
    <source>
        <dbReference type="ARBA" id="ARBA00009482"/>
    </source>
</evidence>
<dbReference type="STRING" id="675824.A0A1E3QEL8"/>
<dbReference type="PROSITE" id="PS50294">
    <property type="entry name" value="WD_REPEATS_REGION"/>
    <property type="match status" value="3"/>
</dbReference>
<feature type="repeat" description="WD" evidence="8">
    <location>
        <begin position="134"/>
        <end position="176"/>
    </location>
</feature>
<dbReference type="PANTHER" id="PTHR10856:SF0">
    <property type="entry name" value="CORONIN"/>
    <property type="match status" value="1"/>
</dbReference>
<keyword evidence="4 9" id="KW-0677">Repeat</keyword>
<comment type="subunit">
    <text evidence="7">Binds to F-actin.</text>
</comment>
<evidence type="ECO:0000256" key="2">
    <source>
        <dbReference type="ARBA" id="ARBA00022553"/>
    </source>
</evidence>
<comment type="similarity">
    <text evidence="1 9">Belongs to the WD repeat coronin family.</text>
</comment>
<dbReference type="SMART" id="SM01167">
    <property type="entry name" value="DUF1900"/>
    <property type="match status" value="1"/>
</dbReference>
<dbReference type="GO" id="GO:0071846">
    <property type="term" value="P:actin filament debranching"/>
    <property type="evidence" value="ECO:0007669"/>
    <property type="project" value="EnsemblFungi"/>
</dbReference>
<keyword evidence="3 8" id="KW-0853">WD repeat</keyword>
<feature type="region of interest" description="Disordered" evidence="10">
    <location>
        <begin position="499"/>
        <end position="526"/>
    </location>
</feature>
<dbReference type="InterPro" id="IPR036322">
    <property type="entry name" value="WD40_repeat_dom_sf"/>
</dbReference>
<evidence type="ECO:0000256" key="10">
    <source>
        <dbReference type="SAM" id="MobiDB-lite"/>
    </source>
</evidence>
<dbReference type="PROSITE" id="PS00678">
    <property type="entry name" value="WD_REPEATS_1"/>
    <property type="match status" value="1"/>
</dbReference>
<dbReference type="GO" id="GO:0051666">
    <property type="term" value="P:actin cortical patch localization"/>
    <property type="evidence" value="ECO:0007669"/>
    <property type="project" value="EnsemblFungi"/>
</dbReference>
<dbReference type="InterPro" id="IPR015943">
    <property type="entry name" value="WD40/YVTN_repeat-like_dom_sf"/>
</dbReference>
<evidence type="ECO:0000256" key="7">
    <source>
        <dbReference type="ARBA" id="ARBA00062568"/>
    </source>
</evidence>
<dbReference type="GO" id="GO:0030479">
    <property type="term" value="C:actin cortical patch"/>
    <property type="evidence" value="ECO:0007669"/>
    <property type="project" value="EnsemblFungi"/>
</dbReference>